<reference evidence="2 3" key="1">
    <citation type="submission" date="2022-02" db="EMBL/GenBank/DDBJ databases">
        <title>Draft genome sequence of Mezorhizobium retamae strain IRAMC:0171 isolated from Retama raetam nodules.</title>
        <authorList>
            <person name="Bengaied R."/>
            <person name="Sbissi I."/>
            <person name="Huber K."/>
            <person name="Ghodbane F."/>
            <person name="Nouioui I."/>
            <person name="Tarhouni M."/>
            <person name="Gtari M."/>
        </authorList>
    </citation>
    <scope>NUCLEOTIDE SEQUENCE [LARGE SCALE GENOMIC DNA]</scope>
    <source>
        <strain evidence="2 3">IRAMC:0171</strain>
    </source>
</reference>
<dbReference type="EMBL" id="JAKREW010000031">
    <property type="protein sequence ID" value="MCG7507947.1"/>
    <property type="molecule type" value="Genomic_DNA"/>
</dbReference>
<keyword evidence="3" id="KW-1185">Reference proteome</keyword>
<organism evidence="2 3">
    <name type="scientific">Mesorhizobium retamae</name>
    <dbReference type="NCBI Taxonomy" id="2912854"/>
    <lineage>
        <taxon>Bacteria</taxon>
        <taxon>Pseudomonadati</taxon>
        <taxon>Pseudomonadota</taxon>
        <taxon>Alphaproteobacteria</taxon>
        <taxon>Hyphomicrobiales</taxon>
        <taxon>Phyllobacteriaceae</taxon>
        <taxon>Mesorhizobium</taxon>
    </lineage>
</organism>
<feature type="region of interest" description="Disordered" evidence="1">
    <location>
        <begin position="79"/>
        <end position="104"/>
    </location>
</feature>
<sequence>MLHDEDHVTSTSEKLVRMANQIATFFHSKPREEGLTGVAEHINKFWEPRMRRQFFEMLDSGSSEFDELVVAASAKIRRPLTPEQADKNLGYTRPTEAEGAAPPK</sequence>
<name>A0ABS9QKJ0_9HYPH</name>
<gene>
    <name evidence="2" type="ORF">L4923_23180</name>
</gene>
<proteinExistence type="predicted"/>
<evidence type="ECO:0000313" key="2">
    <source>
        <dbReference type="EMBL" id="MCG7507947.1"/>
    </source>
</evidence>
<accession>A0ABS9QKJ0</accession>
<evidence type="ECO:0000256" key="1">
    <source>
        <dbReference type="SAM" id="MobiDB-lite"/>
    </source>
</evidence>
<dbReference type="Pfam" id="PF11390">
    <property type="entry name" value="FdsD"/>
    <property type="match status" value="1"/>
</dbReference>
<dbReference type="InterPro" id="IPR021074">
    <property type="entry name" value="Formate_DH_dsu"/>
</dbReference>
<dbReference type="RefSeq" id="WP_239369464.1">
    <property type="nucleotide sequence ID" value="NZ_JAKREW010000031.1"/>
</dbReference>
<evidence type="ECO:0000313" key="3">
    <source>
        <dbReference type="Proteomes" id="UP001201701"/>
    </source>
</evidence>
<dbReference type="Proteomes" id="UP001201701">
    <property type="component" value="Unassembled WGS sequence"/>
</dbReference>
<comment type="caution">
    <text evidence="2">The sequence shown here is derived from an EMBL/GenBank/DDBJ whole genome shotgun (WGS) entry which is preliminary data.</text>
</comment>
<protein>
    <submittedName>
        <fullName evidence="2">Formate dehydrogenase subunit delta</fullName>
    </submittedName>
</protein>